<reference evidence="2" key="1">
    <citation type="submission" date="2020-10" db="EMBL/GenBank/DDBJ databases">
        <authorList>
            <person name="Gilroy R."/>
        </authorList>
    </citation>
    <scope>NUCLEOTIDE SEQUENCE</scope>
    <source>
        <strain evidence="2">ChiBcec7-5410</strain>
    </source>
</reference>
<evidence type="ECO:0000313" key="2">
    <source>
        <dbReference type="EMBL" id="HIT94610.1"/>
    </source>
</evidence>
<dbReference type="EMBL" id="DVLW01000149">
    <property type="protein sequence ID" value="HIT94610.1"/>
    <property type="molecule type" value="Genomic_DNA"/>
</dbReference>
<dbReference type="AlphaFoldDB" id="A0A9D1H668"/>
<dbReference type="Proteomes" id="UP000824160">
    <property type="component" value="Unassembled WGS sequence"/>
</dbReference>
<sequence>MESAELFKKAVIGGFDKTDVMNYFEKTQKKHREEITALKSELTAVRQQASALQDQCDDQSETIGQLTLQLREMGEETEQLSGQLDLLRKKNEELQRELSAQKALNTQLQMKKNVLEENLRQETTKNEELQNELADITARFAERTGIEIGELLIQAKINARKIVEKAKADAEEIRTNITSQCGEAKTRFSGLSDQLGGVEENFRAVSEETIQEIEQVRQQLAAIQGELDNHSEEAKEATRVLNADQSMIPAAEDYVKY</sequence>
<keyword evidence="1" id="KW-0175">Coiled coil</keyword>
<evidence type="ECO:0000256" key="1">
    <source>
        <dbReference type="SAM" id="Coils"/>
    </source>
</evidence>
<gene>
    <name evidence="2" type="ORF">IAC43_05455</name>
</gene>
<proteinExistence type="predicted"/>
<feature type="coiled-coil region" evidence="1">
    <location>
        <begin position="28"/>
        <end position="139"/>
    </location>
</feature>
<feature type="coiled-coil region" evidence="1">
    <location>
        <begin position="206"/>
        <end position="240"/>
    </location>
</feature>
<accession>A0A9D1H668</accession>
<name>A0A9D1H668_9FIRM</name>
<comment type="caution">
    <text evidence="2">The sequence shown here is derived from an EMBL/GenBank/DDBJ whole genome shotgun (WGS) entry which is preliminary data.</text>
</comment>
<organism evidence="2 3">
    <name type="scientific">Candidatus Faecivivens stercoripullorum</name>
    <dbReference type="NCBI Taxonomy" id="2840805"/>
    <lineage>
        <taxon>Bacteria</taxon>
        <taxon>Bacillati</taxon>
        <taxon>Bacillota</taxon>
        <taxon>Clostridia</taxon>
        <taxon>Eubacteriales</taxon>
        <taxon>Oscillospiraceae</taxon>
        <taxon>Oscillospiraceae incertae sedis</taxon>
        <taxon>Candidatus Faecivivens</taxon>
    </lineage>
</organism>
<evidence type="ECO:0000313" key="3">
    <source>
        <dbReference type="Proteomes" id="UP000824160"/>
    </source>
</evidence>
<reference evidence="2" key="2">
    <citation type="journal article" date="2021" name="PeerJ">
        <title>Extensive microbial diversity within the chicken gut microbiome revealed by metagenomics and culture.</title>
        <authorList>
            <person name="Gilroy R."/>
            <person name="Ravi A."/>
            <person name="Getino M."/>
            <person name="Pursley I."/>
            <person name="Horton D.L."/>
            <person name="Alikhan N.F."/>
            <person name="Baker D."/>
            <person name="Gharbi K."/>
            <person name="Hall N."/>
            <person name="Watson M."/>
            <person name="Adriaenssens E.M."/>
            <person name="Foster-Nyarko E."/>
            <person name="Jarju S."/>
            <person name="Secka A."/>
            <person name="Antonio M."/>
            <person name="Oren A."/>
            <person name="Chaudhuri R.R."/>
            <person name="La Ragione R."/>
            <person name="Hildebrand F."/>
            <person name="Pallen M.J."/>
        </authorList>
    </citation>
    <scope>NUCLEOTIDE SEQUENCE</scope>
    <source>
        <strain evidence="2">ChiBcec7-5410</strain>
    </source>
</reference>
<protein>
    <submittedName>
        <fullName evidence="2">Uncharacterized protein</fullName>
    </submittedName>
</protein>